<comment type="caution">
    <text evidence="1">The sequence shown here is derived from an EMBL/GenBank/DDBJ whole genome shotgun (WGS) entry which is preliminary data.</text>
</comment>
<accession>A0ACC0QHQ0</accession>
<name>A0ACC0QHQ0_9HYPO</name>
<dbReference type="Proteomes" id="UP001065298">
    <property type="component" value="Chromosome 10"/>
</dbReference>
<reference evidence="1" key="1">
    <citation type="submission" date="2022-06" db="EMBL/GenBank/DDBJ databases">
        <title>Fusarium solani species complex genomes reveal bases of compartmentalisation and animal pathogenesis.</title>
        <authorList>
            <person name="Tsai I.J."/>
        </authorList>
    </citation>
    <scope>NUCLEOTIDE SEQUENCE</scope>
    <source>
        <strain evidence="1">Fu6.1</strain>
    </source>
</reference>
<keyword evidence="2" id="KW-1185">Reference proteome</keyword>
<dbReference type="EMBL" id="CM046512">
    <property type="protein sequence ID" value="KAI8654435.1"/>
    <property type="molecule type" value="Genomic_DNA"/>
</dbReference>
<protein>
    <submittedName>
        <fullName evidence="1">LysM domain-containing protein</fullName>
    </submittedName>
</protein>
<proteinExistence type="predicted"/>
<gene>
    <name evidence="1" type="ORF">NCS57_01188700</name>
</gene>
<organism evidence="1 2">
    <name type="scientific">Fusarium keratoplasticum</name>
    <dbReference type="NCBI Taxonomy" id="1328300"/>
    <lineage>
        <taxon>Eukaryota</taxon>
        <taxon>Fungi</taxon>
        <taxon>Dikarya</taxon>
        <taxon>Ascomycota</taxon>
        <taxon>Pezizomycotina</taxon>
        <taxon>Sordariomycetes</taxon>
        <taxon>Hypocreomycetidae</taxon>
        <taxon>Hypocreales</taxon>
        <taxon>Nectriaceae</taxon>
        <taxon>Fusarium</taxon>
        <taxon>Fusarium solani species complex</taxon>
    </lineage>
</organism>
<sequence length="129" mass="13933">MRPLRALRLSLAGLFLANTAMSADDCQPESWKAAALHAGRINCRDGVTTESKVDSNTCALLASKNRLSMKAFFDLNPRLGGDCQSILPDTMYCVNGFPEPVRAYNGLCGPDNGNATDDCTVNCYEGNCY</sequence>
<evidence type="ECO:0000313" key="1">
    <source>
        <dbReference type="EMBL" id="KAI8654435.1"/>
    </source>
</evidence>
<evidence type="ECO:0000313" key="2">
    <source>
        <dbReference type="Proteomes" id="UP001065298"/>
    </source>
</evidence>